<dbReference type="AlphaFoldDB" id="A0A0F6W4P0"/>
<protein>
    <submittedName>
        <fullName evidence="2">Metal-dependent hydrolase of the beta-lactamase superfamily I</fullName>
    </submittedName>
</protein>
<evidence type="ECO:0000259" key="1">
    <source>
        <dbReference type="SMART" id="SM00849"/>
    </source>
</evidence>
<name>A0A0F6W4P0_9BACT</name>
<evidence type="ECO:0000313" key="3">
    <source>
        <dbReference type="Proteomes" id="UP000034883"/>
    </source>
</evidence>
<keyword evidence="3" id="KW-1185">Reference proteome</keyword>
<dbReference type="Pfam" id="PF12706">
    <property type="entry name" value="Lactamase_B_2"/>
    <property type="match status" value="1"/>
</dbReference>
<dbReference type="Gene3D" id="3.60.15.10">
    <property type="entry name" value="Ribonuclease Z/Hydroxyacylglutathione hydrolase-like"/>
    <property type="match status" value="1"/>
</dbReference>
<accession>A0A0F6W4P0</accession>
<dbReference type="PANTHER" id="PTHR46018">
    <property type="entry name" value="ZINC PHOSPHODIESTERASE ELAC PROTEIN 1"/>
    <property type="match status" value="1"/>
</dbReference>
<organism evidence="2 3">
    <name type="scientific">Sandaracinus amylolyticus</name>
    <dbReference type="NCBI Taxonomy" id="927083"/>
    <lineage>
        <taxon>Bacteria</taxon>
        <taxon>Pseudomonadati</taxon>
        <taxon>Myxococcota</taxon>
        <taxon>Polyangia</taxon>
        <taxon>Polyangiales</taxon>
        <taxon>Sandaracinaceae</taxon>
        <taxon>Sandaracinus</taxon>
    </lineage>
</organism>
<feature type="domain" description="Metallo-beta-lactamase" evidence="1">
    <location>
        <begin position="64"/>
        <end position="255"/>
    </location>
</feature>
<proteinExistence type="predicted"/>
<gene>
    <name evidence="2" type="ORF">DB32_004536</name>
</gene>
<dbReference type="KEGG" id="samy:DB32_004536"/>
<dbReference type="GO" id="GO:0042781">
    <property type="term" value="F:3'-tRNA processing endoribonuclease activity"/>
    <property type="evidence" value="ECO:0007669"/>
    <property type="project" value="TreeGrafter"/>
</dbReference>
<dbReference type="InterPro" id="IPR036866">
    <property type="entry name" value="RibonucZ/Hydroxyglut_hydro"/>
</dbReference>
<dbReference type="SMART" id="SM00849">
    <property type="entry name" value="Lactamase_B"/>
    <property type="match status" value="1"/>
</dbReference>
<dbReference type="CDD" id="cd07715">
    <property type="entry name" value="TaR3-like_MBL-fold"/>
    <property type="match status" value="1"/>
</dbReference>
<dbReference type="STRING" id="927083.DB32_004536"/>
<dbReference type="InterPro" id="IPR001279">
    <property type="entry name" value="Metallo-B-lactamas"/>
</dbReference>
<dbReference type="EMBL" id="CP011125">
    <property type="protein sequence ID" value="AKF07387.1"/>
    <property type="molecule type" value="Genomic_DNA"/>
</dbReference>
<dbReference type="PANTHER" id="PTHR46018:SF2">
    <property type="entry name" value="ZINC PHOSPHODIESTERASE ELAC PROTEIN 1"/>
    <property type="match status" value="1"/>
</dbReference>
<dbReference type="SUPFAM" id="SSF56281">
    <property type="entry name" value="Metallo-hydrolase/oxidoreductase"/>
    <property type="match status" value="1"/>
</dbReference>
<sequence length="321" mass="34645">MARRARIIVVSSTDRARHAHRNRRFTRRDRALGKAAEMGIDIRFWGVRGSIASPGPRTAGVGGNTSCVEVRCGDRVLVLDVGTGARALGERLAREGVEDVQVLLSHLHWDHIQGLPFFAPAWIPGRRVTVRGAPSTSTPGLSLEGSIAAQMMPPHFPVRLEDMRATIGFEEIAIGRDLALDDVSVRAARLAHPGGVLGWRIEHAGRSVVYATDTEHVAGGEPDATLVELARDADVLIYDAMDTDAEHAARVGWGHSTWRAGVAVADAARVGQLVLFHHDPQRDDEAVEAIERAAAERRHGTIAAREGMVIGLGGRREARAA</sequence>
<keyword evidence="2" id="KW-0378">Hydrolase</keyword>
<dbReference type="Proteomes" id="UP000034883">
    <property type="component" value="Chromosome"/>
</dbReference>
<reference evidence="2 3" key="1">
    <citation type="submission" date="2015-03" db="EMBL/GenBank/DDBJ databases">
        <title>Genome assembly of Sandaracinus amylolyticus DSM 53668.</title>
        <authorList>
            <person name="Sharma G."/>
            <person name="Subramanian S."/>
        </authorList>
    </citation>
    <scope>NUCLEOTIDE SEQUENCE [LARGE SCALE GENOMIC DNA]</scope>
    <source>
        <strain evidence="2 3">DSM 53668</strain>
    </source>
</reference>
<evidence type="ECO:0000313" key="2">
    <source>
        <dbReference type="EMBL" id="AKF07387.1"/>
    </source>
</evidence>